<evidence type="ECO:0000313" key="2">
    <source>
        <dbReference type="EMBL" id="DAZ99979.1"/>
    </source>
</evidence>
<keyword evidence="3" id="KW-1185">Reference proteome</keyword>
<evidence type="ECO:0008006" key="4">
    <source>
        <dbReference type="Google" id="ProtNLM"/>
    </source>
</evidence>
<dbReference type="CDD" id="cd00167">
    <property type="entry name" value="SANT"/>
    <property type="match status" value="1"/>
</dbReference>
<dbReference type="InterPro" id="IPR001005">
    <property type="entry name" value="SANT/Myb"/>
</dbReference>
<dbReference type="AlphaFoldDB" id="A0AAV2Z2Y0"/>
<gene>
    <name evidence="2" type="ORF">N0F65_001983</name>
</gene>
<protein>
    <recommendedName>
        <fullName evidence="4">MYB transcription factor</fullName>
    </recommendedName>
</protein>
<dbReference type="Proteomes" id="UP001146120">
    <property type="component" value="Unassembled WGS sequence"/>
</dbReference>
<evidence type="ECO:0000256" key="1">
    <source>
        <dbReference type="SAM" id="MobiDB-lite"/>
    </source>
</evidence>
<organism evidence="2 3">
    <name type="scientific">Lagenidium giganteum</name>
    <dbReference type="NCBI Taxonomy" id="4803"/>
    <lineage>
        <taxon>Eukaryota</taxon>
        <taxon>Sar</taxon>
        <taxon>Stramenopiles</taxon>
        <taxon>Oomycota</taxon>
        <taxon>Peronosporomycetes</taxon>
        <taxon>Pythiales</taxon>
        <taxon>Pythiaceae</taxon>
    </lineage>
</organism>
<evidence type="ECO:0000313" key="3">
    <source>
        <dbReference type="Proteomes" id="UP001146120"/>
    </source>
</evidence>
<reference evidence="2" key="2">
    <citation type="journal article" date="2023" name="Microbiol Resour">
        <title>Decontamination and Annotation of the Draft Genome Sequence of the Oomycete Lagenidium giganteum ARSEF 373.</title>
        <authorList>
            <person name="Morgan W.R."/>
            <person name="Tartar A."/>
        </authorList>
    </citation>
    <scope>NUCLEOTIDE SEQUENCE</scope>
    <source>
        <strain evidence="2">ARSEF 373</strain>
    </source>
</reference>
<dbReference type="EMBL" id="DAKRPA010000072">
    <property type="protein sequence ID" value="DAZ99979.1"/>
    <property type="molecule type" value="Genomic_DNA"/>
</dbReference>
<accession>A0AAV2Z2Y0</accession>
<reference evidence="2" key="1">
    <citation type="submission" date="2022-11" db="EMBL/GenBank/DDBJ databases">
        <authorList>
            <person name="Morgan W.R."/>
            <person name="Tartar A."/>
        </authorList>
    </citation>
    <scope>NUCLEOTIDE SEQUENCE</scope>
    <source>
        <strain evidence="2">ARSEF 373</strain>
    </source>
</reference>
<comment type="caution">
    <text evidence="2">The sequence shown here is derived from an EMBL/GenBank/DDBJ whole genome shotgun (WGS) entry which is preliminary data.</text>
</comment>
<proteinExistence type="predicted"/>
<feature type="region of interest" description="Disordered" evidence="1">
    <location>
        <begin position="76"/>
        <end position="98"/>
    </location>
</feature>
<sequence>MKMYPTGPWRAIAACIGTRLIKQVQTHAQKYQQKLFRRQRGLRKQKRKFQRLEHRVDHGTTGSIIKVKEPLVSDASASPSASTMMSSPTSCYSSSTSISPRKQPASMSLAFDAAFDPTTLDCIDVTKLLDGVEPLPFTPMAPEMQVFDEQYVSDLRESIEILLS</sequence>
<name>A0AAV2Z2Y0_9STRA</name>